<evidence type="ECO:0000313" key="2">
    <source>
        <dbReference type="EMBL" id="EME82868.1"/>
    </source>
</evidence>
<feature type="compositionally biased region" description="Basic and acidic residues" evidence="1">
    <location>
        <begin position="56"/>
        <end position="66"/>
    </location>
</feature>
<dbReference type="GeneID" id="19334629"/>
<evidence type="ECO:0000256" key="1">
    <source>
        <dbReference type="SAM" id="MobiDB-lite"/>
    </source>
</evidence>
<protein>
    <submittedName>
        <fullName evidence="2">Uncharacterized protein</fullName>
    </submittedName>
</protein>
<dbReference type="Proteomes" id="UP000016932">
    <property type="component" value="Unassembled WGS sequence"/>
</dbReference>
<keyword evidence="3" id="KW-1185">Reference proteome</keyword>
<dbReference type="HOGENOM" id="CLU_2832269_0_0_1"/>
<name>M3B0C6_PSEFD</name>
<dbReference type="EMBL" id="KB446558">
    <property type="protein sequence ID" value="EME82868.1"/>
    <property type="molecule type" value="Genomic_DNA"/>
</dbReference>
<feature type="region of interest" description="Disordered" evidence="1">
    <location>
        <begin position="1"/>
        <end position="23"/>
    </location>
</feature>
<reference evidence="2 3" key="1">
    <citation type="journal article" date="2012" name="PLoS Pathog.">
        <title>Diverse lifestyles and strategies of plant pathogenesis encoded in the genomes of eighteen Dothideomycetes fungi.</title>
        <authorList>
            <person name="Ohm R.A."/>
            <person name="Feau N."/>
            <person name="Henrissat B."/>
            <person name="Schoch C.L."/>
            <person name="Horwitz B.A."/>
            <person name="Barry K.W."/>
            <person name="Condon B.J."/>
            <person name="Copeland A.C."/>
            <person name="Dhillon B."/>
            <person name="Glaser F."/>
            <person name="Hesse C.N."/>
            <person name="Kosti I."/>
            <person name="LaButti K."/>
            <person name="Lindquist E.A."/>
            <person name="Lucas S."/>
            <person name="Salamov A.A."/>
            <person name="Bradshaw R.E."/>
            <person name="Ciuffetti L."/>
            <person name="Hamelin R.C."/>
            <person name="Kema G.H.J."/>
            <person name="Lawrence C."/>
            <person name="Scott J.A."/>
            <person name="Spatafora J.W."/>
            <person name="Turgeon B.G."/>
            <person name="de Wit P.J.G.M."/>
            <person name="Zhong S."/>
            <person name="Goodwin S.B."/>
            <person name="Grigoriev I.V."/>
        </authorList>
    </citation>
    <scope>NUCLEOTIDE SEQUENCE [LARGE SCALE GENOMIC DNA]</scope>
    <source>
        <strain evidence="2 3">CIRAD86</strain>
    </source>
</reference>
<dbReference type="KEGG" id="pfj:MYCFIDRAFT_182657"/>
<evidence type="ECO:0000313" key="3">
    <source>
        <dbReference type="Proteomes" id="UP000016932"/>
    </source>
</evidence>
<proteinExistence type="predicted"/>
<organism evidence="2 3">
    <name type="scientific">Pseudocercospora fijiensis (strain CIRAD86)</name>
    <name type="common">Black leaf streak disease fungus</name>
    <name type="synonym">Mycosphaerella fijiensis</name>
    <dbReference type="NCBI Taxonomy" id="383855"/>
    <lineage>
        <taxon>Eukaryota</taxon>
        <taxon>Fungi</taxon>
        <taxon>Dikarya</taxon>
        <taxon>Ascomycota</taxon>
        <taxon>Pezizomycotina</taxon>
        <taxon>Dothideomycetes</taxon>
        <taxon>Dothideomycetidae</taxon>
        <taxon>Mycosphaerellales</taxon>
        <taxon>Mycosphaerellaceae</taxon>
        <taxon>Pseudocercospora</taxon>
    </lineage>
</organism>
<dbReference type="RefSeq" id="XP_007926261.1">
    <property type="nucleotide sequence ID" value="XM_007928070.1"/>
</dbReference>
<accession>M3B0C6</accession>
<feature type="region of interest" description="Disordered" evidence="1">
    <location>
        <begin position="46"/>
        <end position="66"/>
    </location>
</feature>
<sequence>MPAAPTRSVTIQQPRPRCHPNPAGWFDGHHAGIWCPTKPDAYLPNLQSPNDLSGDVNHDDAMIDAI</sequence>
<gene>
    <name evidence="2" type="ORF">MYCFIDRAFT_182657</name>
</gene>
<dbReference type="AlphaFoldDB" id="M3B0C6"/>
<dbReference type="VEuPathDB" id="FungiDB:MYCFIDRAFT_182657"/>